<dbReference type="Gene3D" id="3.90.320.10">
    <property type="match status" value="1"/>
</dbReference>
<feature type="domain" description="Putative exodeoxyribonuclease 8 PDDEXK-like" evidence="1">
    <location>
        <begin position="23"/>
        <end position="258"/>
    </location>
</feature>
<gene>
    <name evidence="2" type="ORF">AB0A88_31835</name>
</gene>
<comment type="caution">
    <text evidence="2">The sequence shown here is derived from an EMBL/GenBank/DDBJ whole genome shotgun (WGS) entry which is preliminary data.</text>
</comment>
<dbReference type="Proteomes" id="UP001551329">
    <property type="component" value="Unassembled WGS sequence"/>
</dbReference>
<accession>A0ABV3CJQ1</accession>
<dbReference type="InterPro" id="IPR011604">
    <property type="entry name" value="PDDEXK-like_dom_sf"/>
</dbReference>
<dbReference type="EMBL" id="JBEZAE010000029">
    <property type="protein sequence ID" value="MEU7074693.1"/>
    <property type="molecule type" value="Genomic_DNA"/>
</dbReference>
<evidence type="ECO:0000313" key="3">
    <source>
        <dbReference type="Proteomes" id="UP001551329"/>
    </source>
</evidence>
<proteinExistence type="predicted"/>
<evidence type="ECO:0000313" key="2">
    <source>
        <dbReference type="EMBL" id="MEU7074693.1"/>
    </source>
</evidence>
<organism evidence="2 3">
    <name type="scientific">Streptomyces narbonensis</name>
    <dbReference type="NCBI Taxonomy" id="67333"/>
    <lineage>
        <taxon>Bacteria</taxon>
        <taxon>Bacillati</taxon>
        <taxon>Actinomycetota</taxon>
        <taxon>Actinomycetes</taxon>
        <taxon>Kitasatosporales</taxon>
        <taxon>Streptomycetaceae</taxon>
        <taxon>Streptomyces</taxon>
    </lineage>
</organism>
<dbReference type="InterPro" id="IPR024432">
    <property type="entry name" value="Put_RecE_PDDEXK-like_dom"/>
</dbReference>
<keyword evidence="3" id="KW-1185">Reference proteome</keyword>
<protein>
    <submittedName>
        <fullName evidence="2">PD-(D/E)XK nuclease-like domain-containing protein</fullName>
    </submittedName>
</protein>
<dbReference type="Pfam" id="PF12684">
    <property type="entry name" value="DUF3799"/>
    <property type="match status" value="1"/>
</dbReference>
<name>A0ABV3CJQ1_9ACTN</name>
<reference evidence="2 3" key="1">
    <citation type="submission" date="2024-06" db="EMBL/GenBank/DDBJ databases">
        <title>The Natural Products Discovery Center: Release of the First 8490 Sequenced Strains for Exploring Actinobacteria Biosynthetic Diversity.</title>
        <authorList>
            <person name="Kalkreuter E."/>
            <person name="Kautsar S.A."/>
            <person name="Yang D."/>
            <person name="Bader C.D."/>
            <person name="Teijaro C.N."/>
            <person name="Fluegel L."/>
            <person name="Davis C.M."/>
            <person name="Simpson J.R."/>
            <person name="Lauterbach L."/>
            <person name="Steele A.D."/>
            <person name="Gui C."/>
            <person name="Meng S."/>
            <person name="Li G."/>
            <person name="Viehrig K."/>
            <person name="Ye F."/>
            <person name="Su P."/>
            <person name="Kiefer A.F."/>
            <person name="Nichols A."/>
            <person name="Cepeda A.J."/>
            <person name="Yan W."/>
            <person name="Fan B."/>
            <person name="Jiang Y."/>
            <person name="Adhikari A."/>
            <person name="Zheng C.-J."/>
            <person name="Schuster L."/>
            <person name="Cowan T.M."/>
            <person name="Smanski M.J."/>
            <person name="Chevrette M.G."/>
            <person name="De Carvalho L.P.S."/>
            <person name="Shen B."/>
        </authorList>
    </citation>
    <scope>NUCLEOTIDE SEQUENCE [LARGE SCALE GENOMIC DNA]</scope>
    <source>
        <strain evidence="2 3">NPDC045974</strain>
    </source>
</reference>
<sequence length="281" mass="31108">MTAPEMRDGLPAEVYHADRSSISSSGLRTLLAPGCPAQFKYDREQPPAPRKTFDLGHAAHKLVLGEGPDLEVVEGARWDTKVAKAQVAEIRERGGIPLKQAEFDQVTAMAAALRAHQLAGPLLAPGTGLAEQSLYWTDPATGVRCRVRPDWLKQLPGLTLAIDYKSCADASPQAVSRAIRDHSYHQQDAFYIDGITAVLAPEQVRFVFVFQSKAAPYLITVRELTQQDRDIGRARNDRALRIYAECESTGIWPDWTGTVTEIPQIGMPSWDTIRQAEEYLQ</sequence>
<dbReference type="RefSeq" id="WP_358477273.1">
    <property type="nucleotide sequence ID" value="NZ_JBEZAE010000029.1"/>
</dbReference>
<evidence type="ECO:0000259" key="1">
    <source>
        <dbReference type="Pfam" id="PF12684"/>
    </source>
</evidence>